<evidence type="ECO:0000256" key="3">
    <source>
        <dbReference type="RuleBase" id="RU004475"/>
    </source>
</evidence>
<organism evidence="5 6">
    <name type="scientific">Bathycoccus prasinos</name>
    <dbReference type="NCBI Taxonomy" id="41875"/>
    <lineage>
        <taxon>Eukaryota</taxon>
        <taxon>Viridiplantae</taxon>
        <taxon>Chlorophyta</taxon>
        <taxon>Mamiellophyceae</taxon>
        <taxon>Mamiellales</taxon>
        <taxon>Bathycoccaceae</taxon>
        <taxon>Bathycoccus</taxon>
    </lineage>
</organism>
<keyword evidence="2 3" id="KW-0560">Oxidoreductase</keyword>
<dbReference type="Proteomes" id="UP000198341">
    <property type="component" value="Chromosome 8"/>
</dbReference>
<evidence type="ECO:0000256" key="2">
    <source>
        <dbReference type="ARBA" id="ARBA00023002"/>
    </source>
</evidence>
<dbReference type="EMBL" id="FO082271">
    <property type="protein sequence ID" value="CCO17569.1"/>
    <property type="molecule type" value="Genomic_DNA"/>
</dbReference>
<keyword evidence="6" id="KW-1185">Reference proteome</keyword>
<gene>
    <name evidence="5" type="ORF">Bathy08g03720</name>
</gene>
<evidence type="ECO:0000313" key="5">
    <source>
        <dbReference type="EMBL" id="CCO17569.1"/>
    </source>
</evidence>
<sequence length="388" mass="44072">MPSKSTSRKSKGGKENERFSFPAVPKNCVVTGGTGFVGRRLVEMLVERGAEKVVAFDISPKPLDVVDDDNDAKKDSKRIVWMQGDLRKLSDVKKAIKGADCVWHIAALVGPYHEKEMYEQVNHVGTKNVIEAMKFHGVTKCVMSSSPSTRFDGNDINGLREDELDFPKVFLQEYAESKARGEKAMMKENNNKDFFSVAVAPHQVYGPRDYLFLHNFLLNAKRLRIFGDGENLISACFVDNYCHGLILGERALYPDSPALGKFYICTDGEPIKLWEMIDNAFVRLGFRSLKTKFGLPGWGFMMPLAKACDVVGYVLGKKFKLTPFSVRMLLINRYFDISNAKRDLNYEPIYSYDDAWEITMDWFEKEWMPKHAPEVEVPTKKGGNAKKR</sequence>
<dbReference type="Pfam" id="PF01073">
    <property type="entry name" value="3Beta_HSD"/>
    <property type="match status" value="1"/>
</dbReference>
<dbReference type="GeneID" id="19014351"/>
<evidence type="ECO:0000259" key="4">
    <source>
        <dbReference type="Pfam" id="PF01073"/>
    </source>
</evidence>
<accession>K8EHT1</accession>
<dbReference type="InterPro" id="IPR050177">
    <property type="entry name" value="Lipid_A_modif_metabolic_enz"/>
</dbReference>
<dbReference type="STRING" id="41875.K8EHT1"/>
<dbReference type="PANTHER" id="PTHR43245">
    <property type="entry name" value="BIFUNCTIONAL POLYMYXIN RESISTANCE PROTEIN ARNA"/>
    <property type="match status" value="1"/>
</dbReference>
<reference evidence="5 6" key="1">
    <citation type="submission" date="2011-10" db="EMBL/GenBank/DDBJ databases">
        <authorList>
            <person name="Genoscope - CEA"/>
        </authorList>
    </citation>
    <scope>NUCLEOTIDE SEQUENCE [LARGE SCALE GENOMIC DNA]</scope>
    <source>
        <strain evidence="5 6">RCC 1105</strain>
    </source>
</reference>
<feature type="domain" description="3-beta hydroxysteroid dehydrogenase/isomerase" evidence="4">
    <location>
        <begin position="29"/>
        <end position="288"/>
    </location>
</feature>
<dbReference type="OrthoDB" id="10058185at2759"/>
<dbReference type="KEGG" id="bpg:Bathy08g03720"/>
<proteinExistence type="inferred from homology"/>
<protein>
    <recommendedName>
        <fullName evidence="4">3-beta hydroxysteroid dehydrogenase/isomerase domain-containing protein</fullName>
    </recommendedName>
</protein>
<dbReference type="Gene3D" id="3.40.50.720">
    <property type="entry name" value="NAD(P)-binding Rossmann-like Domain"/>
    <property type="match status" value="1"/>
</dbReference>
<comment type="similarity">
    <text evidence="1 3">Belongs to the 3-beta-HSD family.</text>
</comment>
<name>K8EHT1_9CHLO</name>
<dbReference type="PANTHER" id="PTHR43245:SF51">
    <property type="entry name" value="SHORT CHAIN DEHYDROGENASE_REDUCTASE FAMILY 42E, MEMBER 2"/>
    <property type="match status" value="1"/>
</dbReference>
<evidence type="ECO:0000256" key="1">
    <source>
        <dbReference type="ARBA" id="ARBA00009219"/>
    </source>
</evidence>
<dbReference type="eggNOG" id="KOG1430">
    <property type="taxonomic scope" value="Eukaryota"/>
</dbReference>
<evidence type="ECO:0000313" key="6">
    <source>
        <dbReference type="Proteomes" id="UP000198341"/>
    </source>
</evidence>
<dbReference type="InterPro" id="IPR036291">
    <property type="entry name" value="NAD(P)-bd_dom_sf"/>
</dbReference>
<dbReference type="AlphaFoldDB" id="K8EHT1"/>
<dbReference type="SUPFAM" id="SSF51735">
    <property type="entry name" value="NAD(P)-binding Rossmann-fold domains"/>
    <property type="match status" value="1"/>
</dbReference>
<dbReference type="GO" id="GO:0016616">
    <property type="term" value="F:oxidoreductase activity, acting on the CH-OH group of donors, NAD or NADP as acceptor"/>
    <property type="evidence" value="ECO:0007669"/>
    <property type="project" value="InterPro"/>
</dbReference>
<dbReference type="RefSeq" id="XP_007511448.1">
    <property type="nucleotide sequence ID" value="XM_007511386.1"/>
</dbReference>
<dbReference type="GO" id="GO:0006694">
    <property type="term" value="P:steroid biosynthetic process"/>
    <property type="evidence" value="ECO:0007669"/>
    <property type="project" value="InterPro"/>
</dbReference>
<dbReference type="InterPro" id="IPR002225">
    <property type="entry name" value="3Beta_OHSteriod_DH/Estase"/>
</dbReference>